<dbReference type="RefSeq" id="WP_068751672.1">
    <property type="nucleotide sequence ID" value="NZ_MBQD01000021.1"/>
</dbReference>
<accession>A0A1C0AM53</accession>
<gene>
    <name evidence="1" type="ORF">BCR15_04605</name>
</gene>
<protein>
    <submittedName>
        <fullName evidence="1">N-formylglutamate amidohydrolase</fullName>
    </submittedName>
</protein>
<proteinExistence type="predicted"/>
<dbReference type="Proteomes" id="UP000093501">
    <property type="component" value="Unassembled WGS sequence"/>
</dbReference>
<dbReference type="SUPFAM" id="SSF53187">
    <property type="entry name" value="Zn-dependent exopeptidases"/>
    <property type="match status" value="1"/>
</dbReference>
<keyword evidence="2" id="KW-1185">Reference proteome</keyword>
<dbReference type="EMBL" id="MBQD01000021">
    <property type="protein sequence ID" value="OCL33915.1"/>
    <property type="molecule type" value="Genomic_DNA"/>
</dbReference>
<sequence>MEPFEFVGDWSGQLVATSIHGGHDLRPEVADLMVLPEDDRFREEDPYTDRIAALAPARVRVHRSRFETDLNRVREKAVYRRPEDAWGLHMWSVDPLPDDVVARSLEVYDGFFAALGERLDAVAARGPFVLYDVHSYNHRRHGEEADAEPWVENPEINLGTGSVDLDRFQGVVDAFRGSMLGQGFDIRENVKFKGQNLAWWVHDRYAGVGCVLAIEFKKTFMDEWTGVPDDDRITFLSRALAATMDPVLEALPRD</sequence>
<evidence type="ECO:0000313" key="1">
    <source>
        <dbReference type="EMBL" id="OCL33915.1"/>
    </source>
</evidence>
<comment type="caution">
    <text evidence="1">The sequence shown here is derived from an EMBL/GenBank/DDBJ whole genome shotgun (WGS) entry which is preliminary data.</text>
</comment>
<dbReference type="Gene3D" id="3.40.630.40">
    <property type="entry name" value="Zn-dependent exopeptidases"/>
    <property type="match status" value="1"/>
</dbReference>
<dbReference type="AlphaFoldDB" id="A0A1C0AM53"/>
<organism evidence="1 2">
    <name type="scientific">Tessaracoccus lapidicaptus</name>
    <dbReference type="NCBI Taxonomy" id="1427523"/>
    <lineage>
        <taxon>Bacteria</taxon>
        <taxon>Bacillati</taxon>
        <taxon>Actinomycetota</taxon>
        <taxon>Actinomycetes</taxon>
        <taxon>Propionibacteriales</taxon>
        <taxon>Propionibacteriaceae</taxon>
        <taxon>Tessaracoccus</taxon>
    </lineage>
</organism>
<name>A0A1C0AM53_9ACTN</name>
<evidence type="ECO:0000313" key="2">
    <source>
        <dbReference type="Proteomes" id="UP000093501"/>
    </source>
</evidence>
<dbReference type="GO" id="GO:0016787">
    <property type="term" value="F:hydrolase activity"/>
    <property type="evidence" value="ECO:0007669"/>
    <property type="project" value="UniProtKB-KW"/>
</dbReference>
<keyword evidence="1" id="KW-0378">Hydrolase</keyword>
<dbReference type="Pfam" id="PF05013">
    <property type="entry name" value="FGase"/>
    <property type="match status" value="1"/>
</dbReference>
<dbReference type="InterPro" id="IPR007709">
    <property type="entry name" value="N-FG_amidohydro"/>
</dbReference>
<reference evidence="2" key="1">
    <citation type="submission" date="2016-07" db="EMBL/GenBank/DDBJ databases">
        <authorList>
            <person name="Florea S."/>
            <person name="Webb J.S."/>
            <person name="Jaromczyk J."/>
            <person name="Schardl C.L."/>
        </authorList>
    </citation>
    <scope>NUCLEOTIDE SEQUENCE [LARGE SCALE GENOMIC DNA]</scope>
    <source>
        <strain evidence="2">IPBSL-7</strain>
    </source>
</reference>